<sequence>MAASGYVADMSDSVLADLVSAAEGEDPLDALRATAELRRRSERLEAVQVRRARVAGVSWARIAEVLGVSKQAVHKKYGSGGLFR</sequence>
<organism evidence="1 2">
    <name type="scientific">Actinoalloteichus caeruleus DSM 43889</name>
    <dbReference type="NCBI Taxonomy" id="1120930"/>
    <lineage>
        <taxon>Bacteria</taxon>
        <taxon>Bacillati</taxon>
        <taxon>Actinomycetota</taxon>
        <taxon>Actinomycetes</taxon>
        <taxon>Pseudonocardiales</taxon>
        <taxon>Pseudonocardiaceae</taxon>
        <taxon>Actinoalloteichus</taxon>
        <taxon>Actinoalloteichus cyanogriseus</taxon>
    </lineage>
</organism>
<name>A0ABT1JEF9_ACTCY</name>
<evidence type="ECO:0000313" key="1">
    <source>
        <dbReference type="EMBL" id="MCP2330526.1"/>
    </source>
</evidence>
<protein>
    <submittedName>
        <fullName evidence="1">Uncharacterized protein</fullName>
    </submittedName>
</protein>
<gene>
    <name evidence="1" type="ORF">G443_000796</name>
</gene>
<proteinExistence type="predicted"/>
<keyword evidence="2" id="KW-1185">Reference proteome</keyword>
<dbReference type="EMBL" id="AUBJ02000001">
    <property type="protein sequence ID" value="MCP2330526.1"/>
    <property type="molecule type" value="Genomic_DNA"/>
</dbReference>
<evidence type="ECO:0000313" key="2">
    <source>
        <dbReference type="Proteomes" id="UP000791080"/>
    </source>
</evidence>
<reference evidence="1 2" key="1">
    <citation type="submission" date="2022-06" db="EMBL/GenBank/DDBJ databases">
        <title>Genomic Encyclopedia of Type Strains, Phase I: the one thousand microbial genomes (KMG-I) project.</title>
        <authorList>
            <person name="Kyrpides N."/>
        </authorList>
    </citation>
    <scope>NUCLEOTIDE SEQUENCE [LARGE SCALE GENOMIC DNA]</scope>
    <source>
        <strain evidence="1 2">DSM 43889</strain>
    </source>
</reference>
<dbReference type="Proteomes" id="UP000791080">
    <property type="component" value="Unassembled WGS sequence"/>
</dbReference>
<comment type="caution">
    <text evidence="1">The sequence shown here is derived from an EMBL/GenBank/DDBJ whole genome shotgun (WGS) entry which is preliminary data.</text>
</comment>
<accession>A0ABT1JEF9</accession>